<dbReference type="EMBL" id="JASSZA010000002">
    <property type="protein sequence ID" value="KAK2118416.1"/>
    <property type="molecule type" value="Genomic_DNA"/>
</dbReference>
<dbReference type="InterPro" id="IPR056516">
    <property type="entry name" value="INTS7_N"/>
</dbReference>
<name>A0ABQ9WAQ8_SAGOE</name>
<gene>
    <name evidence="3" type="primary">INTS7_2</name>
    <name evidence="3" type="ORF">P7K49_005303</name>
</gene>
<comment type="similarity">
    <text evidence="1">Belongs to the Integrator subunit 7 family.</text>
</comment>
<organism evidence="3 4">
    <name type="scientific">Saguinus oedipus</name>
    <name type="common">Cotton-top tamarin</name>
    <name type="synonym">Oedipomidas oedipus</name>
    <dbReference type="NCBI Taxonomy" id="9490"/>
    <lineage>
        <taxon>Eukaryota</taxon>
        <taxon>Metazoa</taxon>
        <taxon>Chordata</taxon>
        <taxon>Craniata</taxon>
        <taxon>Vertebrata</taxon>
        <taxon>Euteleostomi</taxon>
        <taxon>Mammalia</taxon>
        <taxon>Eutheria</taxon>
        <taxon>Euarchontoglires</taxon>
        <taxon>Primates</taxon>
        <taxon>Haplorrhini</taxon>
        <taxon>Platyrrhini</taxon>
        <taxon>Cebidae</taxon>
        <taxon>Callitrichinae</taxon>
        <taxon>Saguinus</taxon>
    </lineage>
</organism>
<dbReference type="Proteomes" id="UP001266305">
    <property type="component" value="Unassembled WGS sequence"/>
</dbReference>
<keyword evidence="4" id="KW-1185">Reference proteome</keyword>
<dbReference type="PANTHER" id="PTHR13322:SF2">
    <property type="entry name" value="INTEGRATOR COMPLEX SUBUNIT 7"/>
    <property type="match status" value="1"/>
</dbReference>
<evidence type="ECO:0000256" key="1">
    <source>
        <dbReference type="ARBA" id="ARBA00008565"/>
    </source>
</evidence>
<dbReference type="InterPro" id="IPR016024">
    <property type="entry name" value="ARM-type_fold"/>
</dbReference>
<accession>A0ABQ9WAQ8</accession>
<reference evidence="3 4" key="1">
    <citation type="submission" date="2023-05" db="EMBL/GenBank/DDBJ databases">
        <title>B98-5 Cell Line De Novo Hybrid Assembly: An Optical Mapping Approach.</title>
        <authorList>
            <person name="Kananen K."/>
            <person name="Auerbach J.A."/>
            <person name="Kautto E."/>
            <person name="Blachly J.S."/>
        </authorList>
    </citation>
    <scope>NUCLEOTIDE SEQUENCE [LARGE SCALE GENOMIC DNA]</scope>
    <source>
        <strain evidence="3">B95-8</strain>
        <tissue evidence="3">Cell line</tissue>
    </source>
</reference>
<dbReference type="PANTHER" id="PTHR13322">
    <property type="entry name" value="C1ORF73 PROTEIN"/>
    <property type="match status" value="1"/>
</dbReference>
<dbReference type="Pfam" id="PF24436">
    <property type="entry name" value="INTS7_N"/>
    <property type="match status" value="2"/>
</dbReference>
<evidence type="ECO:0000313" key="4">
    <source>
        <dbReference type="Proteomes" id="UP001266305"/>
    </source>
</evidence>
<feature type="domain" description="Integrator complex subunit 7 N-terminal" evidence="2">
    <location>
        <begin position="336"/>
        <end position="456"/>
    </location>
</feature>
<feature type="domain" description="Integrator complex subunit 7 N-terminal" evidence="2">
    <location>
        <begin position="26"/>
        <end position="327"/>
    </location>
</feature>
<proteinExistence type="inferred from homology"/>
<protein>
    <submittedName>
        <fullName evidence="3">Integrator complex subunit 7</fullName>
    </submittedName>
</protein>
<dbReference type="InterPro" id="IPR011989">
    <property type="entry name" value="ARM-like"/>
</dbReference>
<comment type="caution">
    <text evidence="3">The sequence shown here is derived from an EMBL/GenBank/DDBJ whole genome shotgun (WGS) entry which is preliminary data.</text>
</comment>
<evidence type="ECO:0000259" key="2">
    <source>
        <dbReference type="Pfam" id="PF24436"/>
    </source>
</evidence>
<sequence>MASNSTKSFLADAGYGEQELDANSALMELDKDLRSGKLGEQCEAVVRFPRHFQKYPFPILINSAFLKLADVFRVGNNFLRLCVLKVTQQSEKHLEKILNVDEFVKRIFSVIHSNDPVARAITLRILGSLASIIPERKNAHHSIRQSFDSHDNVGVEATVFAATNFSAQSKDFAVGICNKISEMIQGLAIPVDLKLKLIPILQHMHHDAILASSARQLLQQLVTSYPSTKMVIVSLHTFTLLAASSLVDTPKQIQLLLQYLKNDPRKAEKRLAIQDLKLLANKTPHTWSKENIQALCECALQTPYDSLKLGMLSVLSTLSGTIAIKHYFSIVPGNKDLLALEQDAVFGLESLLVLCSQDDSPGAQTTLKIALNCMVKLAKGRPHLSQSVVETLLTQLHSAQDAARILMCHCLAAIAMQLPVLGDGMLGDLMELCKVTGRSATDKQQELLVSLATVIL</sequence>
<evidence type="ECO:0000313" key="3">
    <source>
        <dbReference type="EMBL" id="KAK2118416.1"/>
    </source>
</evidence>
<dbReference type="InterPro" id="IPR033060">
    <property type="entry name" value="INTS7"/>
</dbReference>
<dbReference type="Gene3D" id="1.25.10.10">
    <property type="entry name" value="Leucine-rich Repeat Variant"/>
    <property type="match status" value="1"/>
</dbReference>
<dbReference type="SUPFAM" id="SSF48371">
    <property type="entry name" value="ARM repeat"/>
    <property type="match status" value="1"/>
</dbReference>